<dbReference type="SMART" id="SM00875">
    <property type="entry name" value="BACK"/>
    <property type="match status" value="1"/>
</dbReference>
<dbReference type="AlphaFoldDB" id="A0A7S1IQT2"/>
<protein>
    <recommendedName>
        <fullName evidence="1">BACK domain-containing protein</fullName>
    </recommendedName>
</protein>
<proteinExistence type="predicted"/>
<dbReference type="PANTHER" id="PTHR45632">
    <property type="entry name" value="LD33804P"/>
    <property type="match status" value="1"/>
</dbReference>
<dbReference type="Pfam" id="PF00651">
    <property type="entry name" value="BTB"/>
    <property type="match status" value="1"/>
</dbReference>
<evidence type="ECO:0000259" key="1">
    <source>
        <dbReference type="SMART" id="SM00875"/>
    </source>
</evidence>
<dbReference type="InterPro" id="IPR011333">
    <property type="entry name" value="SKP1/BTB/POZ_sf"/>
</dbReference>
<dbReference type="EMBL" id="HBGA01083808">
    <property type="protein sequence ID" value="CAD9020142.1"/>
    <property type="molecule type" value="Transcribed_RNA"/>
</dbReference>
<dbReference type="Gene3D" id="1.25.40.420">
    <property type="match status" value="1"/>
</dbReference>
<dbReference type="CDD" id="cd18186">
    <property type="entry name" value="BTB_POZ_ZBTB_KLHL-like"/>
    <property type="match status" value="1"/>
</dbReference>
<dbReference type="Pfam" id="PF07707">
    <property type="entry name" value="BACK"/>
    <property type="match status" value="1"/>
</dbReference>
<dbReference type="InterPro" id="IPR000210">
    <property type="entry name" value="BTB/POZ_dom"/>
</dbReference>
<evidence type="ECO:0000313" key="2">
    <source>
        <dbReference type="EMBL" id="CAD9020142.1"/>
    </source>
</evidence>
<dbReference type="Gene3D" id="3.30.710.10">
    <property type="entry name" value="Potassium Channel Kv1.1, Chain A"/>
    <property type="match status" value="1"/>
</dbReference>
<organism evidence="2">
    <name type="scientific">Eutreptiella gymnastica</name>
    <dbReference type="NCBI Taxonomy" id="73025"/>
    <lineage>
        <taxon>Eukaryota</taxon>
        <taxon>Discoba</taxon>
        <taxon>Euglenozoa</taxon>
        <taxon>Euglenida</taxon>
        <taxon>Spirocuta</taxon>
        <taxon>Euglenophyceae</taxon>
        <taxon>Eutreptiales</taxon>
        <taxon>Eutreptiaceae</taxon>
        <taxon>Eutreptiella</taxon>
    </lineage>
</organism>
<accession>A0A7S1IQT2</accession>
<sequence length="437" mass="49658">MPADFGFDSDIYSDHKLCLKRKRKRDDDGDHAQHVGVVKVILARGSAFFKAMFESPMQDDSSQGVTCICLEDDVSNIDYKDLTTAFTYVLQCAHTDNLQDIPTLALPVMLHLCDKYLFQRVAQLCTHAIEEQVLMDRGMAMKVLSLCNCPESLACKCIDSLAVGMGLDDVYALLSLPATDEVVIQKIQSVCSHHLVKVYGKDWPEQTHERLLQLDFPAFELLLQSDDLVVRSENMVFQAIVDWIKHRPHCRKPYFDPLWKQVRKSFMTTGYLLEVVSTYPLVSERELLSITKKRLGSLYRYELGKPRCYRNPPMCLTFPRLSTGSKWCRKVYCNAVEVSINVEARDYEHTFEVVITVGGYAPVLQRELHAEVLLECGKTVGCERWIAGSSKAVIPDYERAKTIVLVLKDIELTARQDANQDVAQDILHSTSDMSENE</sequence>
<dbReference type="SUPFAM" id="SSF54695">
    <property type="entry name" value="POZ domain"/>
    <property type="match status" value="1"/>
</dbReference>
<feature type="domain" description="BACK" evidence="1">
    <location>
        <begin position="170"/>
        <end position="277"/>
    </location>
</feature>
<dbReference type="InterPro" id="IPR011705">
    <property type="entry name" value="BACK"/>
</dbReference>
<gene>
    <name evidence="2" type="ORF">EGYM00392_LOCUS31256</name>
</gene>
<name>A0A7S1IQT2_9EUGL</name>
<reference evidence="2" key="1">
    <citation type="submission" date="2021-01" db="EMBL/GenBank/DDBJ databases">
        <authorList>
            <person name="Corre E."/>
            <person name="Pelletier E."/>
            <person name="Niang G."/>
            <person name="Scheremetjew M."/>
            <person name="Finn R."/>
            <person name="Kale V."/>
            <person name="Holt S."/>
            <person name="Cochrane G."/>
            <person name="Meng A."/>
            <person name="Brown T."/>
            <person name="Cohen L."/>
        </authorList>
    </citation>
    <scope>NUCLEOTIDE SEQUENCE</scope>
    <source>
        <strain evidence="2">NIES-381</strain>
    </source>
</reference>